<dbReference type="GeneID" id="136809371"/>
<feature type="region of interest" description="Disordered" evidence="2">
    <location>
        <begin position="1476"/>
        <end position="1565"/>
    </location>
</feature>
<dbReference type="Pfam" id="PF14663">
    <property type="entry name" value="RasGEF_N_2"/>
    <property type="match status" value="1"/>
</dbReference>
<dbReference type="GO" id="GO:0038203">
    <property type="term" value="P:TORC2 signaling"/>
    <property type="evidence" value="ECO:0007669"/>
    <property type="project" value="TreeGrafter"/>
</dbReference>
<evidence type="ECO:0000259" key="3">
    <source>
        <dbReference type="SMART" id="SM01307"/>
    </source>
</evidence>
<feature type="compositionally biased region" description="Low complexity" evidence="2">
    <location>
        <begin position="1344"/>
        <end position="1365"/>
    </location>
</feature>
<dbReference type="InterPro" id="IPR029452">
    <property type="entry name" value="RICTOR_V"/>
</dbReference>
<dbReference type="Pfam" id="PF14668">
    <property type="entry name" value="RICTOR_V"/>
    <property type="match status" value="1"/>
</dbReference>
<feature type="region of interest" description="Disordered" evidence="2">
    <location>
        <begin position="1115"/>
        <end position="1137"/>
    </location>
</feature>
<evidence type="ECO:0000259" key="5">
    <source>
        <dbReference type="SMART" id="SM01310"/>
    </source>
</evidence>
<comment type="similarity">
    <text evidence="1">Belongs to the RICTOR family.</text>
</comment>
<keyword evidence="7" id="KW-1185">Reference proteome</keyword>
<protein>
    <recommendedName>
        <fullName evidence="8">Rapamycin-insensitive companion of mTOR</fullName>
    </recommendedName>
</protein>
<dbReference type="Proteomes" id="UP000594262">
    <property type="component" value="Unplaced"/>
</dbReference>
<feature type="region of interest" description="Disordered" evidence="2">
    <location>
        <begin position="1"/>
        <end position="23"/>
    </location>
</feature>
<evidence type="ECO:0000313" key="7">
    <source>
        <dbReference type="Proteomes" id="UP000594262"/>
    </source>
</evidence>
<evidence type="ECO:0000256" key="1">
    <source>
        <dbReference type="ARBA" id="ARBA00008878"/>
    </source>
</evidence>
<dbReference type="Pfam" id="PF14664">
    <property type="entry name" value="RICTOR_N"/>
    <property type="match status" value="1"/>
</dbReference>
<dbReference type="SUPFAM" id="SSF48371">
    <property type="entry name" value="ARM repeat"/>
    <property type="match status" value="2"/>
</dbReference>
<dbReference type="PANTHER" id="PTHR13298:SF11">
    <property type="entry name" value="RAPAMYCIN-INSENSITIVE COMPANION OF MTOR"/>
    <property type="match status" value="1"/>
</dbReference>
<organism evidence="6 7">
    <name type="scientific">Clytia hemisphaerica</name>
    <dbReference type="NCBI Taxonomy" id="252671"/>
    <lineage>
        <taxon>Eukaryota</taxon>
        <taxon>Metazoa</taxon>
        <taxon>Cnidaria</taxon>
        <taxon>Hydrozoa</taxon>
        <taxon>Hydroidolina</taxon>
        <taxon>Leptothecata</taxon>
        <taxon>Obeliida</taxon>
        <taxon>Clytiidae</taxon>
        <taxon>Clytia</taxon>
    </lineage>
</organism>
<proteinExistence type="inferred from homology"/>
<feature type="compositionally biased region" description="Polar residues" evidence="2">
    <location>
        <begin position="1579"/>
        <end position="1595"/>
    </location>
</feature>
<feature type="region of interest" description="Disordered" evidence="2">
    <location>
        <begin position="1751"/>
        <end position="1789"/>
    </location>
</feature>
<evidence type="ECO:0000259" key="4">
    <source>
        <dbReference type="SMART" id="SM01308"/>
    </source>
</evidence>
<dbReference type="SMART" id="SM01303">
    <property type="entry name" value="RasGEF_N_2"/>
    <property type="match status" value="1"/>
</dbReference>
<feature type="domain" description="Rapamycin-insensitive companion of mTOR middle" evidence="3">
    <location>
        <begin position="528"/>
        <end position="746"/>
    </location>
</feature>
<dbReference type="GO" id="GO:0043539">
    <property type="term" value="F:protein serine/threonine kinase activator activity"/>
    <property type="evidence" value="ECO:0007669"/>
    <property type="project" value="TreeGrafter"/>
</dbReference>
<dbReference type="EnsemblMetazoa" id="CLYHEMT000838.1">
    <property type="protein sequence ID" value="CLYHEMP000838.1"/>
    <property type="gene ID" value="CLYHEMG000838"/>
</dbReference>
<feature type="compositionally biased region" description="Basic and acidic residues" evidence="2">
    <location>
        <begin position="1780"/>
        <end position="1789"/>
    </location>
</feature>
<name>A0A7M5TRS2_9CNID</name>
<dbReference type="SMART" id="SM01308">
    <property type="entry name" value="RICTOR_N"/>
    <property type="match status" value="1"/>
</dbReference>
<evidence type="ECO:0000313" key="6">
    <source>
        <dbReference type="EnsemblMetazoa" id="CLYHEMP000838.1"/>
    </source>
</evidence>
<dbReference type="RefSeq" id="XP_066921996.1">
    <property type="nucleotide sequence ID" value="XM_067065895.1"/>
</dbReference>
<sequence length="1887" mass="212653">MKKIRRSFGSGKDQYPEEPPLLDLNKDVSENMRELLSEITKKELMSTSKRMGYLNNFSQLVRHFPNSADYGFPLDDIVACLRIALISAAKEVRSAGFRAYRHLLNDESMLTVFLNQRVDIFICKSLDLPPNQEVERVQALRLVRKMVYMCPRKFPLSVAMVLAAISVDSAHDKDRLSRACLATLCELAVQNVEIASYSGIIGAIVNNTLDCSIPRMNESLMCTILYLYNHPESRKFIRRRVGLEPILAPFTDLYYTYSSDLQDSQIKEDRIQRLESAKLALVSVIRSWAGLMNFCDPDGNSIASLLGVFALPNAEIKKAIIDTLYDVFLLRQPEQTTDFSIALQSVDPIEQQDNWKLTDQFLLAEADAVLPHRATSTRANLIENYLSLLLSAFLDADVLISLVKVITTSDDFICIRGSILLGEILHLTNVLLPPTHSGQTHCLPLLMSLATNLEKPAMERGKASAVVGYLDQIHKMKKRGNIANTLIMEQLISQVAKYENQGNKSKSRQEKLDLHYAWKEMDEVCSAIRETGMFTVGVQEFDFQMWNWDLISTVLESSKMTIKRSEDPIIPRFIKRLSTFYKPFQKLYSQVPLEDPMGRKYSEVALQLVDFLLRKDEQPEGEKSLIEILQDVRDCLGEAIQPGRLTGIFSTNNLSETLTRDYFLLIGRLSSTTEGLRILDKTSGIFQYLMEICSMGSRESLIKLIISCLDYGRDGISRVLLSKTLSAAPLTARLYATKFLRVLLRVKCPYFRIWGIEFLTNQLYDQEIEIVETAIEILEEACEDDANLQWLIEVRPILLHLGEKGIRLLSRYVSVTKGFTYLKEMDYLNPLVQSWKDNYNKEYVTWIELEIAESLSSYEKQAAQGGYIRRSNNRLIKRKNVYVLPHLYGELARHQDGLDLLEEENLISEAVDTIVQANTDTFEDIFQLKAALWAMGHVMSTRVGINFALSYDIPSRSSSFCQSDVVVVQEDDIKRMNEEKDNCDVINAENGEVTIELMDDPSHSPLPPLTTTTATANVSILDDSIGPCATLDIDDDNGSEDESPSLLDVIVSMASNSDVLSVRGTCFYVLGLVGSTSIGAEKLEYLGWDSVRHKCTVDWPVMEPDIAYVYDPDLSEDEEEGAGNGADEPDNTTSQAEIVPTQPEKFGGIYLGEELQNDEFGIEQDPFDYKVYVYGDSDKKKGKKSKTPVSDESRFFQDMAAMTERPPESNVRTKFFDIDSRGFMYEKHDEGFLAGLDRLNYNTKGPMNSMENAGGIYLGDEPTPSDTTTLAEEKLDTFEDFAPFLSGKIPAEHFMQPPPYQSPSMSSQIGKTKELFDSCGIYLGEVPDEEDDTIEANLSPVPLTNSSQPSTSPTQATEQQSVQQHQVVVDVNTSQPPEYTNARSYTIENSEPLKPIREEKYPENDIKTVNISIEGTLADERPPLQQRTRNTDPGMRISFSEDFRNSTQSPVNMNDVSLDESRIRSISLTEDGARIIQETRSPRSASFSGTQQNKSVNRNSMRAGSDPGLGVISNSLTGSMSSQEGENGKKNYKKSGNRKKSRSETSDTSEHGRSNSILSDYGYTPGARSRMVKRVRGGSNVSLGVSPKSARSGSPLSREGAFGYTAWQSLKKQRSFKKELDWNLKRHLAASDKRRFGSRGFVSQYRRLMEASNHQRRASVPVITRKQLLVSSSFDLQRTSAPTEDYIGRALPRDLPDFFSVKQYNYVGSWADNFIDFTEVNNIQTFDKNFKHIKEKCLCCQINYAPIPEGKERSESDISIRSKSRSSSKEDATADEDSESSGRDSELSPKMKNNIRKDVLRLVANLSSAVASKNTQQEIIALHGRHPWAFRDLCLYSQVAEILGMFSFRMAIRRFIQKLFEGVDYQVVIESADMVLGRPLIYEESKN</sequence>
<evidence type="ECO:0000256" key="2">
    <source>
        <dbReference type="SAM" id="MobiDB-lite"/>
    </source>
</evidence>
<evidence type="ECO:0008006" key="8">
    <source>
        <dbReference type="Google" id="ProtNLM"/>
    </source>
</evidence>
<accession>A0A7M5TRS2</accession>
<feature type="compositionally biased region" description="Polar residues" evidence="2">
    <location>
        <begin position="1512"/>
        <end position="1523"/>
    </location>
</feature>
<dbReference type="GO" id="GO:0031932">
    <property type="term" value="C:TORC2 complex"/>
    <property type="evidence" value="ECO:0007669"/>
    <property type="project" value="InterPro"/>
</dbReference>
<dbReference type="GO" id="GO:0051897">
    <property type="term" value="P:positive regulation of phosphatidylinositol 3-kinase/protein kinase B signal transduction"/>
    <property type="evidence" value="ECO:0007669"/>
    <property type="project" value="TreeGrafter"/>
</dbReference>
<feature type="compositionally biased region" description="Basic and acidic residues" evidence="2">
    <location>
        <begin position="1542"/>
        <end position="1553"/>
    </location>
</feature>
<dbReference type="InterPro" id="IPR028268">
    <property type="entry name" value="Pianissimo_fam"/>
</dbReference>
<dbReference type="PANTHER" id="PTHR13298">
    <property type="entry name" value="CYTOSOLIC REGULATOR PIANISSIMO"/>
    <property type="match status" value="1"/>
</dbReference>
<feature type="domain" description="Rapamycin-insensitive companion of mTOR N-terminal" evidence="4">
    <location>
        <begin position="51"/>
        <end position="433"/>
    </location>
</feature>
<dbReference type="SMART" id="SM01310">
    <property type="entry name" value="RICTOR_V"/>
    <property type="match status" value="1"/>
</dbReference>
<feature type="region of interest" description="Disordered" evidence="2">
    <location>
        <begin position="1338"/>
        <end position="1365"/>
    </location>
</feature>
<dbReference type="InterPro" id="IPR028267">
    <property type="entry name" value="Pianissimo_N"/>
</dbReference>
<feature type="compositionally biased region" description="Polar residues" evidence="2">
    <location>
        <begin position="1478"/>
        <end position="1502"/>
    </location>
</feature>
<feature type="domain" description="Rapamycin-insensitive companion of mTOR" evidence="5">
    <location>
        <begin position="925"/>
        <end position="1090"/>
    </location>
</feature>
<feature type="compositionally biased region" description="Basic residues" evidence="2">
    <location>
        <begin position="1530"/>
        <end position="1541"/>
    </location>
</feature>
<dbReference type="SMART" id="SM01307">
    <property type="entry name" value="RICTOR_M"/>
    <property type="match status" value="1"/>
</dbReference>
<feature type="region of interest" description="Disordered" evidence="2">
    <location>
        <begin position="1578"/>
        <end position="1597"/>
    </location>
</feature>
<feature type="compositionally biased region" description="Basic and acidic residues" evidence="2">
    <location>
        <begin position="1751"/>
        <end position="1760"/>
    </location>
</feature>
<dbReference type="InterPro" id="IPR029453">
    <property type="entry name" value="Rictor_IV"/>
</dbReference>
<dbReference type="InterPro" id="IPR016024">
    <property type="entry name" value="ARM-type_fold"/>
</dbReference>
<reference evidence="6" key="1">
    <citation type="submission" date="2021-01" db="UniProtKB">
        <authorList>
            <consortium name="EnsemblMetazoa"/>
        </authorList>
    </citation>
    <scope>IDENTIFICATION</scope>
</reference>
<dbReference type="Pfam" id="PF14666">
    <property type="entry name" value="RICTOR_M"/>
    <property type="match status" value="1"/>
</dbReference>
<dbReference type="InterPro" id="IPR029451">
    <property type="entry name" value="RICTOR_M"/>
</dbReference>
<dbReference type="OrthoDB" id="271111at2759"/>